<evidence type="ECO:0000256" key="4">
    <source>
        <dbReference type="ARBA" id="ARBA00022801"/>
    </source>
</evidence>
<protein>
    <submittedName>
        <fullName evidence="9">Phosphatase PAP2 family protein</fullName>
    </submittedName>
</protein>
<keyword evidence="2" id="KW-1003">Cell membrane</keyword>
<dbReference type="Proteomes" id="UP001564626">
    <property type="component" value="Unassembled WGS sequence"/>
</dbReference>
<keyword evidence="4" id="KW-0378">Hydrolase</keyword>
<evidence type="ECO:0000256" key="7">
    <source>
        <dbReference type="SAM" id="Phobius"/>
    </source>
</evidence>
<dbReference type="PANTHER" id="PTHR14969:SF62">
    <property type="entry name" value="DECAPRENYLPHOSPHORYL-5-PHOSPHORIBOSE PHOSPHATASE RV3807C-RELATED"/>
    <property type="match status" value="1"/>
</dbReference>
<dbReference type="InterPro" id="IPR000326">
    <property type="entry name" value="PAP2/HPO"/>
</dbReference>
<feature type="transmembrane region" description="Helical" evidence="7">
    <location>
        <begin position="28"/>
        <end position="49"/>
    </location>
</feature>
<sequence>MWTGDLSAAWYRSIAEWAVGLPGAVHHLALLGTQGLLVLLGLLPLVLFARTRDLRALVPVVAGVAGWFLSQAAKGLFRQERPCAATDVAATIAECPPPGDWSFPSSHATAAAAFAIGWALLRRRGTGLVVALAVLVAASRVLIGVHYPHDVLVGFAFGAALATALVRLSALGARRRAGAPGPAQERPRNGRW</sequence>
<evidence type="ECO:0000256" key="5">
    <source>
        <dbReference type="ARBA" id="ARBA00022989"/>
    </source>
</evidence>
<proteinExistence type="predicted"/>
<evidence type="ECO:0000256" key="2">
    <source>
        <dbReference type="ARBA" id="ARBA00022475"/>
    </source>
</evidence>
<keyword evidence="5 7" id="KW-1133">Transmembrane helix</keyword>
<organism evidence="9 10">
    <name type="scientific">Saccharopolyspora cebuensis</name>
    <dbReference type="NCBI Taxonomy" id="418759"/>
    <lineage>
        <taxon>Bacteria</taxon>
        <taxon>Bacillati</taxon>
        <taxon>Actinomycetota</taxon>
        <taxon>Actinomycetes</taxon>
        <taxon>Pseudonocardiales</taxon>
        <taxon>Pseudonocardiaceae</taxon>
        <taxon>Saccharopolyspora</taxon>
    </lineage>
</organism>
<dbReference type="RefSeq" id="WP_345356987.1">
    <property type="nucleotide sequence ID" value="NZ_BAABII010000003.1"/>
</dbReference>
<comment type="caution">
    <text evidence="9">The sequence shown here is derived from an EMBL/GenBank/DDBJ whole genome shotgun (WGS) entry which is preliminary data.</text>
</comment>
<feature type="transmembrane region" description="Helical" evidence="7">
    <location>
        <begin position="128"/>
        <end position="145"/>
    </location>
</feature>
<name>A0ABV4CMU3_9PSEU</name>
<evidence type="ECO:0000256" key="1">
    <source>
        <dbReference type="ARBA" id="ARBA00004651"/>
    </source>
</evidence>
<evidence type="ECO:0000256" key="6">
    <source>
        <dbReference type="ARBA" id="ARBA00023136"/>
    </source>
</evidence>
<reference evidence="9 10" key="1">
    <citation type="submission" date="2024-08" db="EMBL/GenBank/DDBJ databases">
        <title>Genome mining of Saccharopolyspora cebuensis PGLac3 from Nigerian medicinal plant.</title>
        <authorList>
            <person name="Ezeobiora C.E."/>
            <person name="Igbokwe N.H."/>
            <person name="Amin D.H."/>
            <person name="Mendie U.E."/>
        </authorList>
    </citation>
    <scope>NUCLEOTIDE SEQUENCE [LARGE SCALE GENOMIC DNA]</scope>
    <source>
        <strain evidence="9 10">PGLac3</strain>
    </source>
</reference>
<evidence type="ECO:0000313" key="10">
    <source>
        <dbReference type="Proteomes" id="UP001564626"/>
    </source>
</evidence>
<dbReference type="InterPro" id="IPR036938">
    <property type="entry name" value="PAP2/HPO_sf"/>
</dbReference>
<dbReference type="SUPFAM" id="SSF48317">
    <property type="entry name" value="Acid phosphatase/Vanadium-dependent haloperoxidase"/>
    <property type="match status" value="1"/>
</dbReference>
<dbReference type="PANTHER" id="PTHR14969">
    <property type="entry name" value="SPHINGOSINE-1-PHOSPHATE PHOSPHOHYDROLASE"/>
    <property type="match status" value="1"/>
</dbReference>
<keyword evidence="6 7" id="KW-0472">Membrane</keyword>
<dbReference type="Gene3D" id="1.20.144.10">
    <property type="entry name" value="Phosphatidic acid phosphatase type 2/haloperoxidase"/>
    <property type="match status" value="1"/>
</dbReference>
<gene>
    <name evidence="9" type="ORF">AB8O55_23645</name>
</gene>
<feature type="transmembrane region" description="Helical" evidence="7">
    <location>
        <begin position="151"/>
        <end position="170"/>
    </location>
</feature>
<comment type="subcellular location">
    <subcellularLocation>
        <location evidence="1">Cell membrane</location>
        <topology evidence="1">Multi-pass membrane protein</topology>
    </subcellularLocation>
</comment>
<evidence type="ECO:0000256" key="3">
    <source>
        <dbReference type="ARBA" id="ARBA00022692"/>
    </source>
</evidence>
<evidence type="ECO:0000313" key="9">
    <source>
        <dbReference type="EMBL" id="MEY8042415.1"/>
    </source>
</evidence>
<evidence type="ECO:0000259" key="8">
    <source>
        <dbReference type="SMART" id="SM00014"/>
    </source>
</evidence>
<feature type="domain" description="Phosphatidic acid phosphatase type 2/haloperoxidase" evidence="8">
    <location>
        <begin position="51"/>
        <end position="166"/>
    </location>
</feature>
<dbReference type="SMART" id="SM00014">
    <property type="entry name" value="acidPPc"/>
    <property type="match status" value="1"/>
</dbReference>
<accession>A0ABV4CMU3</accession>
<keyword evidence="3 7" id="KW-0812">Transmembrane</keyword>
<dbReference type="EMBL" id="JBGEHV010000056">
    <property type="protein sequence ID" value="MEY8042415.1"/>
    <property type="molecule type" value="Genomic_DNA"/>
</dbReference>
<keyword evidence="10" id="KW-1185">Reference proteome</keyword>
<dbReference type="Pfam" id="PF01569">
    <property type="entry name" value="PAP2"/>
    <property type="match status" value="1"/>
</dbReference>